<dbReference type="SUPFAM" id="SSF50891">
    <property type="entry name" value="Cyclophilin-like"/>
    <property type="match status" value="1"/>
</dbReference>
<keyword evidence="6" id="KW-1185">Reference proteome</keyword>
<keyword evidence="2" id="KW-0378">Hydrolase</keyword>
<accession>A0ABP9AME7</accession>
<evidence type="ECO:0000313" key="5">
    <source>
        <dbReference type="EMBL" id="GAA4783499.1"/>
    </source>
</evidence>
<sequence>MSAGTLTVVEAGSAQITDLGRRRGPRFGVPANGALDQGAARIANILAGNPDDAPLIEITAFDAEFVPDVDILVAASGAEGVLRVGGVIRPWNEPVSVRAGEPVSVRALRGGLRAYLAVRGSFDVPLLLGSCAPDSVLGFGERLAAGGAVTLRAATPPVVNPAFGTALFRLDVPARAAKGVVEVADGPDAADFAGTADRLFAAPYTVSPTSNHIGLRLTGAPLPERCATGEVLSRGVPVGAVEVPPGDELLVLHRGRGVTAGYPVLAVVTSASLDALAQVRPGERVRFRRVSDADAAARARRDRAARDALRLRVRSVFAALDVPPPTSTGRTPE</sequence>
<protein>
    <submittedName>
        <fullName evidence="5">Biotin-dependent carboxyltransferase family protein</fullName>
    </submittedName>
</protein>
<dbReference type="PANTHER" id="PTHR43309">
    <property type="entry name" value="5-OXOPROLINASE SUBUNIT C"/>
    <property type="match status" value="1"/>
</dbReference>
<keyword evidence="1" id="KW-0547">Nucleotide-binding</keyword>
<name>A0ABP9AME7_9MICO</name>
<dbReference type="InterPro" id="IPR029000">
    <property type="entry name" value="Cyclophilin-like_dom_sf"/>
</dbReference>
<evidence type="ECO:0000313" key="6">
    <source>
        <dbReference type="Proteomes" id="UP001501645"/>
    </source>
</evidence>
<keyword evidence="3" id="KW-0067">ATP-binding</keyword>
<dbReference type="SMART" id="SM00797">
    <property type="entry name" value="AHS2"/>
    <property type="match status" value="1"/>
</dbReference>
<dbReference type="RefSeq" id="WP_345441237.1">
    <property type="nucleotide sequence ID" value="NZ_BAABKO010000006.1"/>
</dbReference>
<evidence type="ECO:0000256" key="1">
    <source>
        <dbReference type="ARBA" id="ARBA00022741"/>
    </source>
</evidence>
<dbReference type="Proteomes" id="UP001501645">
    <property type="component" value="Unassembled WGS sequence"/>
</dbReference>
<dbReference type="Gene3D" id="2.40.100.10">
    <property type="entry name" value="Cyclophilin-like"/>
    <property type="match status" value="1"/>
</dbReference>
<gene>
    <name evidence="5" type="ORF">GCM10023351_31120</name>
</gene>
<dbReference type="InterPro" id="IPR003778">
    <property type="entry name" value="CT_A_B"/>
</dbReference>
<dbReference type="PANTHER" id="PTHR43309:SF3">
    <property type="entry name" value="5-OXOPROLINASE SUBUNIT C"/>
    <property type="match status" value="1"/>
</dbReference>
<evidence type="ECO:0000259" key="4">
    <source>
        <dbReference type="SMART" id="SM00797"/>
    </source>
</evidence>
<evidence type="ECO:0000256" key="3">
    <source>
        <dbReference type="ARBA" id="ARBA00022840"/>
    </source>
</evidence>
<proteinExistence type="predicted"/>
<organism evidence="5 6">
    <name type="scientific">Microbacterium gilvum</name>
    <dbReference type="NCBI Taxonomy" id="1336204"/>
    <lineage>
        <taxon>Bacteria</taxon>
        <taxon>Bacillati</taxon>
        <taxon>Actinomycetota</taxon>
        <taxon>Actinomycetes</taxon>
        <taxon>Micrococcales</taxon>
        <taxon>Microbacteriaceae</taxon>
        <taxon>Microbacterium</taxon>
    </lineage>
</organism>
<dbReference type="EMBL" id="BAABKO010000006">
    <property type="protein sequence ID" value="GAA4783499.1"/>
    <property type="molecule type" value="Genomic_DNA"/>
</dbReference>
<comment type="caution">
    <text evidence="5">The sequence shown here is derived from an EMBL/GenBank/DDBJ whole genome shotgun (WGS) entry which is preliminary data.</text>
</comment>
<evidence type="ECO:0000256" key="2">
    <source>
        <dbReference type="ARBA" id="ARBA00022801"/>
    </source>
</evidence>
<dbReference type="InterPro" id="IPR052708">
    <property type="entry name" value="PxpC"/>
</dbReference>
<reference evidence="6" key="1">
    <citation type="journal article" date="2019" name="Int. J. Syst. Evol. Microbiol.">
        <title>The Global Catalogue of Microorganisms (GCM) 10K type strain sequencing project: providing services to taxonomists for standard genome sequencing and annotation.</title>
        <authorList>
            <consortium name="The Broad Institute Genomics Platform"/>
            <consortium name="The Broad Institute Genome Sequencing Center for Infectious Disease"/>
            <person name="Wu L."/>
            <person name="Ma J."/>
        </authorList>
    </citation>
    <scope>NUCLEOTIDE SEQUENCE [LARGE SCALE GENOMIC DNA]</scope>
    <source>
        <strain evidence="6">JCM 18537</strain>
    </source>
</reference>
<dbReference type="Pfam" id="PF02626">
    <property type="entry name" value="CT_A_B"/>
    <property type="match status" value="1"/>
</dbReference>
<feature type="domain" description="Carboxyltransferase" evidence="4">
    <location>
        <begin position="26"/>
        <end position="304"/>
    </location>
</feature>